<dbReference type="EMBL" id="JACGWM010001403">
    <property type="protein sequence ID" value="KAL0293220.1"/>
    <property type="molecule type" value="Genomic_DNA"/>
</dbReference>
<comment type="caution">
    <text evidence="1">The sequence shown here is derived from an EMBL/GenBank/DDBJ whole genome shotgun (WGS) entry which is preliminary data.</text>
</comment>
<dbReference type="AlphaFoldDB" id="A0AAW2JFI9"/>
<protein>
    <submittedName>
        <fullName evidence="1">Uncharacterized protein</fullName>
    </submittedName>
</protein>
<accession>A0AAW2JFI9</accession>
<organism evidence="1">
    <name type="scientific">Sesamum calycinum</name>
    <dbReference type="NCBI Taxonomy" id="2727403"/>
    <lineage>
        <taxon>Eukaryota</taxon>
        <taxon>Viridiplantae</taxon>
        <taxon>Streptophyta</taxon>
        <taxon>Embryophyta</taxon>
        <taxon>Tracheophyta</taxon>
        <taxon>Spermatophyta</taxon>
        <taxon>Magnoliopsida</taxon>
        <taxon>eudicotyledons</taxon>
        <taxon>Gunneridae</taxon>
        <taxon>Pentapetalae</taxon>
        <taxon>asterids</taxon>
        <taxon>lamiids</taxon>
        <taxon>Lamiales</taxon>
        <taxon>Pedaliaceae</taxon>
        <taxon>Sesamum</taxon>
    </lineage>
</organism>
<gene>
    <name evidence="1" type="ORF">Scaly_3145500</name>
</gene>
<evidence type="ECO:0000313" key="1">
    <source>
        <dbReference type="EMBL" id="KAL0293220.1"/>
    </source>
</evidence>
<sequence length="255" mass="28066">MSLVTFGKPRYISLSGIPYVSLSLGKASNHIPSTSYRSSPQLGIPEGQEPIFSNPHKRSRVCSQGWVVIYRKCAASEKFADGGERRKGRNEIAIPGSGLLQKERRAATSAAQAFQQYQIRLYGKSRCEERGSDFVTRCPPTLDLEKCNSLLPVTTTKPLCPPAHLDCPVIPEAPLLGNKPENDSYPPLCLPGQMPSFMIGSFLLSRGRAFASTKGNQKKNSFETGHWREDPFSSKAAFLCPWDYSSIGQNPVKAK</sequence>
<reference evidence="1" key="1">
    <citation type="submission" date="2020-06" db="EMBL/GenBank/DDBJ databases">
        <authorList>
            <person name="Li T."/>
            <person name="Hu X."/>
            <person name="Zhang T."/>
            <person name="Song X."/>
            <person name="Zhang H."/>
            <person name="Dai N."/>
            <person name="Sheng W."/>
            <person name="Hou X."/>
            <person name="Wei L."/>
        </authorList>
    </citation>
    <scope>NUCLEOTIDE SEQUENCE</scope>
    <source>
        <strain evidence="1">KEN8</strain>
        <tissue evidence="1">Leaf</tissue>
    </source>
</reference>
<reference evidence="1" key="2">
    <citation type="journal article" date="2024" name="Plant">
        <title>Genomic evolution and insights into agronomic trait innovations of Sesamum species.</title>
        <authorList>
            <person name="Miao H."/>
            <person name="Wang L."/>
            <person name="Qu L."/>
            <person name="Liu H."/>
            <person name="Sun Y."/>
            <person name="Le M."/>
            <person name="Wang Q."/>
            <person name="Wei S."/>
            <person name="Zheng Y."/>
            <person name="Lin W."/>
            <person name="Duan Y."/>
            <person name="Cao H."/>
            <person name="Xiong S."/>
            <person name="Wang X."/>
            <person name="Wei L."/>
            <person name="Li C."/>
            <person name="Ma Q."/>
            <person name="Ju M."/>
            <person name="Zhao R."/>
            <person name="Li G."/>
            <person name="Mu C."/>
            <person name="Tian Q."/>
            <person name="Mei H."/>
            <person name="Zhang T."/>
            <person name="Gao T."/>
            <person name="Zhang H."/>
        </authorList>
    </citation>
    <scope>NUCLEOTIDE SEQUENCE</scope>
    <source>
        <tissue evidence="1">Leaf</tissue>
    </source>
</reference>
<proteinExistence type="predicted"/>
<name>A0AAW2JFI9_9LAMI</name>